<accession>A0ABQ8A718</accession>
<keyword evidence="1" id="KW-0472">Membrane</keyword>
<keyword evidence="3" id="KW-1185">Reference proteome</keyword>
<organism evidence="2 3">
    <name type="scientific">Brassica napus</name>
    <name type="common">Rape</name>
    <dbReference type="NCBI Taxonomy" id="3708"/>
    <lineage>
        <taxon>Eukaryota</taxon>
        <taxon>Viridiplantae</taxon>
        <taxon>Streptophyta</taxon>
        <taxon>Embryophyta</taxon>
        <taxon>Tracheophyta</taxon>
        <taxon>Spermatophyta</taxon>
        <taxon>Magnoliopsida</taxon>
        <taxon>eudicotyledons</taxon>
        <taxon>Gunneridae</taxon>
        <taxon>Pentapetalae</taxon>
        <taxon>rosids</taxon>
        <taxon>malvids</taxon>
        <taxon>Brassicales</taxon>
        <taxon>Brassicaceae</taxon>
        <taxon>Brassiceae</taxon>
        <taxon>Brassica</taxon>
    </lineage>
</organism>
<protein>
    <submittedName>
        <fullName evidence="2">Uncharacterized protein</fullName>
    </submittedName>
</protein>
<feature type="transmembrane region" description="Helical" evidence="1">
    <location>
        <begin position="28"/>
        <end position="53"/>
    </location>
</feature>
<feature type="non-terminal residue" evidence="2">
    <location>
        <position position="1"/>
    </location>
</feature>
<sequence>HHHQLSKSTMGLISSPSVDESHYHTHKIFLFANYILLGTASSCIFLTLSLRLIPSSEENLKEWPLSFQKLVTISRPQLLTG</sequence>
<evidence type="ECO:0000256" key="1">
    <source>
        <dbReference type="SAM" id="Phobius"/>
    </source>
</evidence>
<dbReference type="EMBL" id="JAGKQM010000013">
    <property type="protein sequence ID" value="KAH0888330.1"/>
    <property type="molecule type" value="Genomic_DNA"/>
</dbReference>
<keyword evidence="1" id="KW-1133">Transmembrane helix</keyword>
<dbReference type="Proteomes" id="UP000824890">
    <property type="component" value="Unassembled WGS sequence"/>
</dbReference>
<proteinExistence type="predicted"/>
<evidence type="ECO:0000313" key="3">
    <source>
        <dbReference type="Proteomes" id="UP000824890"/>
    </source>
</evidence>
<keyword evidence="1" id="KW-0812">Transmembrane</keyword>
<name>A0ABQ8A718_BRANA</name>
<evidence type="ECO:0000313" key="2">
    <source>
        <dbReference type="EMBL" id="KAH0888330.1"/>
    </source>
</evidence>
<comment type="caution">
    <text evidence="2">The sequence shown here is derived from an EMBL/GenBank/DDBJ whole genome shotgun (WGS) entry which is preliminary data.</text>
</comment>
<dbReference type="PANTHER" id="PTHR34124:SF2">
    <property type="entry name" value="F16B3.27 PROTEIN-RELATED"/>
    <property type="match status" value="1"/>
</dbReference>
<reference evidence="2 3" key="1">
    <citation type="submission" date="2021-05" db="EMBL/GenBank/DDBJ databases">
        <title>Genome Assembly of Synthetic Allotetraploid Brassica napus Reveals Homoeologous Exchanges between Subgenomes.</title>
        <authorList>
            <person name="Davis J.T."/>
        </authorList>
    </citation>
    <scope>NUCLEOTIDE SEQUENCE [LARGE SCALE GENOMIC DNA]</scope>
    <source>
        <strain evidence="3">cv. Da-Ae</strain>
        <tissue evidence="2">Seedling</tissue>
    </source>
</reference>
<gene>
    <name evidence="2" type="ORF">HID58_050759</name>
</gene>
<dbReference type="PANTHER" id="PTHR34124">
    <property type="entry name" value="F16B3.27 PROTEIN-RELATED"/>
    <property type="match status" value="1"/>
</dbReference>